<reference evidence="1 2" key="1">
    <citation type="submission" date="2020-04" db="EMBL/GenBank/DDBJ databases">
        <title>Perkinsus olseni comparative genomics.</title>
        <authorList>
            <person name="Bogema D.R."/>
        </authorList>
    </citation>
    <scope>NUCLEOTIDE SEQUENCE [LARGE SCALE GENOMIC DNA]</scope>
    <source>
        <strain evidence="1 2">ATCC PRA-207</strain>
    </source>
</reference>
<proteinExistence type="predicted"/>
<evidence type="ECO:0000313" key="2">
    <source>
        <dbReference type="Proteomes" id="UP000553632"/>
    </source>
</evidence>
<dbReference type="InterPro" id="IPR032675">
    <property type="entry name" value="LRR_dom_sf"/>
</dbReference>
<dbReference type="AlphaFoldDB" id="A0A7J6QUK5"/>
<dbReference type="EMBL" id="JABANO010030505">
    <property type="protein sequence ID" value="KAF4711762.1"/>
    <property type="molecule type" value="Genomic_DNA"/>
</dbReference>
<dbReference type="Gene3D" id="3.80.10.10">
    <property type="entry name" value="Ribonuclease Inhibitor"/>
    <property type="match status" value="1"/>
</dbReference>
<evidence type="ECO:0000313" key="1">
    <source>
        <dbReference type="EMBL" id="KAF4711762.1"/>
    </source>
</evidence>
<sequence>IVDELARQCPPVAEAILSSTSADNILSGFAAIAHHQGRSESYRAATASGLEDTMEPGRAEVTTSEATLLVIDVDPSMVTANPKEIYADLCRKNDLCPLKCIEDALGDPQRSFTAEGVSCCIRGDGRPQCTRVTAVHCRLLCRALEIAGVRIDTIDLSHNPIQDEGCTAIASLVKDGAKKIKLRGCMLSGTGVSRLLSALRSSSRDMEELDFSDNPIGTEAGVEIAEYA</sequence>
<protein>
    <recommendedName>
        <fullName evidence="3">T-complex-associated testis-expressed protein 1</fullName>
    </recommendedName>
</protein>
<keyword evidence="2" id="KW-1185">Reference proteome</keyword>
<evidence type="ECO:0008006" key="3">
    <source>
        <dbReference type="Google" id="ProtNLM"/>
    </source>
</evidence>
<dbReference type="Proteomes" id="UP000553632">
    <property type="component" value="Unassembled WGS sequence"/>
</dbReference>
<accession>A0A7J6QUK5</accession>
<dbReference type="InterPro" id="IPR001611">
    <property type="entry name" value="Leu-rich_rpt"/>
</dbReference>
<organism evidence="1 2">
    <name type="scientific">Perkinsus olseni</name>
    <name type="common">Perkinsus atlanticus</name>
    <dbReference type="NCBI Taxonomy" id="32597"/>
    <lineage>
        <taxon>Eukaryota</taxon>
        <taxon>Sar</taxon>
        <taxon>Alveolata</taxon>
        <taxon>Perkinsozoa</taxon>
        <taxon>Perkinsea</taxon>
        <taxon>Perkinsida</taxon>
        <taxon>Perkinsidae</taxon>
        <taxon>Perkinsus</taxon>
    </lineage>
</organism>
<dbReference type="Pfam" id="PF13516">
    <property type="entry name" value="LRR_6"/>
    <property type="match status" value="2"/>
</dbReference>
<gene>
    <name evidence="1" type="ORF">FOZ63_003793</name>
</gene>
<name>A0A7J6QUK5_PEROL</name>
<feature type="non-terminal residue" evidence="1">
    <location>
        <position position="228"/>
    </location>
</feature>
<dbReference type="SUPFAM" id="SSF52047">
    <property type="entry name" value="RNI-like"/>
    <property type="match status" value="1"/>
</dbReference>
<comment type="caution">
    <text evidence="1">The sequence shown here is derived from an EMBL/GenBank/DDBJ whole genome shotgun (WGS) entry which is preliminary data.</text>
</comment>